<dbReference type="RefSeq" id="WP_015931584.1">
    <property type="nucleotide sequence ID" value="NC_011894.1"/>
</dbReference>
<protein>
    <recommendedName>
        <fullName evidence="8">Nicotinamidase</fullName>
        <ecNumber evidence="6">3.5.1.19</ecNumber>
    </recommendedName>
    <alternativeName>
        <fullName evidence="7">Nicotinamide deamidase</fullName>
    </alternativeName>
</protein>
<dbReference type="HOGENOM" id="CLU_068979_13_1_5"/>
<dbReference type="STRING" id="460265.Mnod_5120"/>
<dbReference type="GO" id="GO:0046872">
    <property type="term" value="F:metal ion binding"/>
    <property type="evidence" value="ECO:0007669"/>
    <property type="project" value="UniProtKB-KW"/>
</dbReference>
<sequence>MIEPCDTDVLLVVDVQRDFLPGGALAVPDGDAVVAPITALGRLFPHVVLTQDWHPPGHASFASSHPGRQPFDTIALAYGEQVLWPDHCVMGTSGAALAEGLDLPHAELVIRKGYRRSIDSYSAFVEADRRTPTGLAGYLRERGITRVVLCGLATDYCVGWSALDARAAGFEAVLVEDACRAIDQGGSLARAFAAMDAAGVARVRAEAVAG</sequence>
<dbReference type="eggNOG" id="COG1335">
    <property type="taxonomic scope" value="Bacteria"/>
</dbReference>
<comment type="pathway">
    <text evidence="5">Cofactor biosynthesis; nicotinate biosynthesis; nicotinate from nicotinamide: step 1/1.</text>
</comment>
<keyword evidence="2" id="KW-0662">Pyridine nucleotide biosynthesis</keyword>
<dbReference type="InterPro" id="IPR036380">
    <property type="entry name" value="Isochorismatase-like_sf"/>
</dbReference>
<dbReference type="Pfam" id="PF00857">
    <property type="entry name" value="Isochorismatase"/>
    <property type="match status" value="1"/>
</dbReference>
<dbReference type="AlphaFoldDB" id="B8IJV3"/>
<dbReference type="PANTHER" id="PTHR11080">
    <property type="entry name" value="PYRAZINAMIDASE/NICOTINAMIDASE"/>
    <property type="match status" value="1"/>
</dbReference>
<keyword evidence="11" id="KW-1185">Reference proteome</keyword>
<dbReference type="InterPro" id="IPR000868">
    <property type="entry name" value="Isochorismatase-like_dom"/>
</dbReference>
<dbReference type="CDD" id="cd01011">
    <property type="entry name" value="nicotinamidase"/>
    <property type="match status" value="1"/>
</dbReference>
<gene>
    <name evidence="10" type="ordered locus">Mnod_5120</name>
</gene>
<evidence type="ECO:0000256" key="6">
    <source>
        <dbReference type="ARBA" id="ARBA00039017"/>
    </source>
</evidence>
<dbReference type="GO" id="GO:0008936">
    <property type="term" value="F:nicotinamidase activity"/>
    <property type="evidence" value="ECO:0007669"/>
    <property type="project" value="UniProtKB-EC"/>
</dbReference>
<keyword evidence="3" id="KW-0479">Metal-binding</keyword>
<evidence type="ECO:0000313" key="11">
    <source>
        <dbReference type="Proteomes" id="UP000008207"/>
    </source>
</evidence>
<evidence type="ECO:0000259" key="9">
    <source>
        <dbReference type="Pfam" id="PF00857"/>
    </source>
</evidence>
<keyword evidence="4 10" id="KW-0378">Hydrolase</keyword>
<dbReference type="EMBL" id="CP001349">
    <property type="protein sequence ID" value="ACL59966.1"/>
    <property type="molecule type" value="Genomic_DNA"/>
</dbReference>
<dbReference type="GO" id="GO:0019363">
    <property type="term" value="P:pyridine nucleotide biosynthetic process"/>
    <property type="evidence" value="ECO:0007669"/>
    <property type="project" value="UniProtKB-KW"/>
</dbReference>
<feature type="domain" description="Isochorismatase-like" evidence="9">
    <location>
        <begin position="9"/>
        <end position="200"/>
    </location>
</feature>
<reference evidence="10 11" key="1">
    <citation type="submission" date="2009-01" db="EMBL/GenBank/DDBJ databases">
        <title>Complete sequence of chromosome of Methylobacterium nodulans ORS 2060.</title>
        <authorList>
            <consortium name="US DOE Joint Genome Institute"/>
            <person name="Lucas S."/>
            <person name="Copeland A."/>
            <person name="Lapidus A."/>
            <person name="Glavina del Rio T."/>
            <person name="Dalin E."/>
            <person name="Tice H."/>
            <person name="Bruce D."/>
            <person name="Goodwin L."/>
            <person name="Pitluck S."/>
            <person name="Sims D."/>
            <person name="Brettin T."/>
            <person name="Detter J.C."/>
            <person name="Han C."/>
            <person name="Larimer F."/>
            <person name="Land M."/>
            <person name="Hauser L."/>
            <person name="Kyrpides N."/>
            <person name="Ivanova N."/>
            <person name="Marx C.J."/>
            <person name="Richardson P."/>
        </authorList>
    </citation>
    <scope>NUCLEOTIDE SEQUENCE [LARGE SCALE GENOMIC DNA]</scope>
    <source>
        <strain evidence="11">LMG 21967 / CNCM I-2342 / ORS 2060</strain>
    </source>
</reference>
<dbReference type="Proteomes" id="UP000008207">
    <property type="component" value="Chromosome"/>
</dbReference>
<dbReference type="SUPFAM" id="SSF52499">
    <property type="entry name" value="Isochorismatase-like hydrolases"/>
    <property type="match status" value="1"/>
</dbReference>
<accession>B8IJV3</accession>
<evidence type="ECO:0000256" key="1">
    <source>
        <dbReference type="ARBA" id="ARBA00006336"/>
    </source>
</evidence>
<comment type="similarity">
    <text evidence="1">Belongs to the isochorismatase family.</text>
</comment>
<evidence type="ECO:0000256" key="2">
    <source>
        <dbReference type="ARBA" id="ARBA00022642"/>
    </source>
</evidence>
<dbReference type="EC" id="3.5.1.19" evidence="6"/>
<evidence type="ECO:0000313" key="10">
    <source>
        <dbReference type="EMBL" id="ACL59966.1"/>
    </source>
</evidence>
<dbReference type="PANTHER" id="PTHR11080:SF2">
    <property type="entry name" value="LD05707P"/>
    <property type="match status" value="1"/>
</dbReference>
<evidence type="ECO:0000256" key="8">
    <source>
        <dbReference type="ARBA" id="ARBA00072277"/>
    </source>
</evidence>
<dbReference type="InterPro" id="IPR052347">
    <property type="entry name" value="Isochorismatase_Nicotinamidase"/>
</dbReference>
<name>B8IJV3_METNO</name>
<dbReference type="NCBIfam" id="NF008623">
    <property type="entry name" value="PRK11609.1"/>
    <property type="match status" value="1"/>
</dbReference>
<evidence type="ECO:0000256" key="7">
    <source>
        <dbReference type="ARBA" id="ARBA00043224"/>
    </source>
</evidence>
<dbReference type="FunFam" id="3.40.50.850:FF:000006">
    <property type="entry name" value="Bifunctional pyrazinamidase/nicotinamidase"/>
    <property type="match status" value="1"/>
</dbReference>
<evidence type="ECO:0000256" key="4">
    <source>
        <dbReference type="ARBA" id="ARBA00022801"/>
    </source>
</evidence>
<dbReference type="Gene3D" id="3.40.50.850">
    <property type="entry name" value="Isochorismatase-like"/>
    <property type="match status" value="1"/>
</dbReference>
<evidence type="ECO:0000256" key="3">
    <source>
        <dbReference type="ARBA" id="ARBA00022723"/>
    </source>
</evidence>
<organism evidence="10 11">
    <name type="scientific">Methylobacterium nodulans (strain LMG 21967 / CNCM I-2342 / ORS 2060)</name>
    <dbReference type="NCBI Taxonomy" id="460265"/>
    <lineage>
        <taxon>Bacteria</taxon>
        <taxon>Pseudomonadati</taxon>
        <taxon>Pseudomonadota</taxon>
        <taxon>Alphaproteobacteria</taxon>
        <taxon>Hyphomicrobiales</taxon>
        <taxon>Methylobacteriaceae</taxon>
        <taxon>Methylobacterium</taxon>
    </lineage>
</organism>
<evidence type="ECO:0000256" key="5">
    <source>
        <dbReference type="ARBA" id="ARBA00037900"/>
    </source>
</evidence>
<proteinExistence type="inferred from homology"/>
<dbReference type="KEGG" id="mno:Mnod_5120"/>